<dbReference type="AlphaFoldDB" id="A0A511X6J5"/>
<gene>
    <name evidence="4" type="ORF">ANI02nite_04600</name>
</gene>
<evidence type="ECO:0000313" key="4">
    <source>
        <dbReference type="EMBL" id="GEN58576.1"/>
    </source>
</evidence>
<reference evidence="4 5" key="1">
    <citation type="submission" date="2019-07" db="EMBL/GenBank/DDBJ databases">
        <title>Whole genome shotgun sequence of Acetobacter nitrogenifigens NBRC 105050.</title>
        <authorList>
            <person name="Hosoyama A."/>
            <person name="Uohara A."/>
            <person name="Ohji S."/>
            <person name="Ichikawa N."/>
        </authorList>
    </citation>
    <scope>NUCLEOTIDE SEQUENCE [LARGE SCALE GENOMIC DNA]</scope>
    <source>
        <strain evidence="4 5">NBRC 105050</strain>
    </source>
</reference>
<proteinExistence type="predicted"/>
<comment type="caution">
    <text evidence="4">The sequence shown here is derived from an EMBL/GenBank/DDBJ whole genome shotgun (WGS) entry which is preliminary data.</text>
</comment>
<evidence type="ECO:0000259" key="3">
    <source>
        <dbReference type="PROSITE" id="PS51352"/>
    </source>
</evidence>
<dbReference type="OrthoDB" id="8478320at2"/>
<keyword evidence="2" id="KW-0732">Signal</keyword>
<dbReference type="Proteomes" id="UP000321635">
    <property type="component" value="Unassembled WGS sequence"/>
</dbReference>
<evidence type="ECO:0000256" key="1">
    <source>
        <dbReference type="ARBA" id="ARBA00003565"/>
    </source>
</evidence>
<dbReference type="InterPro" id="IPR006311">
    <property type="entry name" value="TAT_signal"/>
</dbReference>
<feature type="domain" description="Thioredoxin" evidence="3">
    <location>
        <begin position="15"/>
        <end position="207"/>
    </location>
</feature>
<evidence type="ECO:0000313" key="5">
    <source>
        <dbReference type="Proteomes" id="UP000321635"/>
    </source>
</evidence>
<protein>
    <recommendedName>
        <fullName evidence="3">Thioredoxin domain-containing protein</fullName>
    </recommendedName>
</protein>
<dbReference type="SUPFAM" id="SSF52833">
    <property type="entry name" value="Thioredoxin-like"/>
    <property type="match status" value="1"/>
</dbReference>
<name>A0A511X6J5_9PROT</name>
<feature type="signal peptide" evidence="2">
    <location>
        <begin position="1"/>
        <end position="17"/>
    </location>
</feature>
<accession>A0A511X6J5</accession>
<dbReference type="RefSeq" id="WP_051291830.1">
    <property type="nucleotide sequence ID" value="NZ_AUBI01000001.1"/>
</dbReference>
<organism evidence="4 5">
    <name type="scientific">Acetobacter nitrogenifigens DSM 23921 = NBRC 105050</name>
    <dbReference type="NCBI Taxonomy" id="1120919"/>
    <lineage>
        <taxon>Bacteria</taxon>
        <taxon>Pseudomonadati</taxon>
        <taxon>Pseudomonadota</taxon>
        <taxon>Alphaproteobacteria</taxon>
        <taxon>Acetobacterales</taxon>
        <taxon>Acetobacteraceae</taxon>
        <taxon>Acetobacter</taxon>
    </lineage>
</organism>
<keyword evidence="5" id="KW-1185">Reference proteome</keyword>
<dbReference type="PROSITE" id="PS51352">
    <property type="entry name" value="THIOREDOXIN_2"/>
    <property type="match status" value="1"/>
</dbReference>
<dbReference type="InterPro" id="IPR013766">
    <property type="entry name" value="Thioredoxin_domain"/>
</dbReference>
<dbReference type="Pfam" id="PF13462">
    <property type="entry name" value="Thioredoxin_4"/>
    <property type="match status" value="1"/>
</dbReference>
<evidence type="ECO:0000256" key="2">
    <source>
        <dbReference type="SAM" id="SignalP"/>
    </source>
</evidence>
<dbReference type="Gene3D" id="3.40.30.10">
    <property type="entry name" value="Glutaredoxin"/>
    <property type="match status" value="1"/>
</dbReference>
<dbReference type="InterPro" id="IPR036249">
    <property type="entry name" value="Thioredoxin-like_sf"/>
</dbReference>
<sequence length="220" mass="24410">MQLSRRVLLAASLSAPAATLAPRFALADAVDPRMAQRSFGSANAKVVVEEWFSLTCTHCARFAMDVFPDIRKKLIDTGRIRYVFCDFPLDRVALMAAQVARALPPERYEAFVLSLLSNQDRWAFVQDGNPEDQLRKMSALAGMSADNFDRVVNDVALQNAILAEQNRAEAAYKIDSTPTFRFNDEVYRQGELTYDAFAQKVADAEKAAGVHTAQQGSRTP</sequence>
<dbReference type="InterPro" id="IPR012336">
    <property type="entry name" value="Thioredoxin-like_fold"/>
</dbReference>
<dbReference type="EMBL" id="BJYF01000001">
    <property type="protein sequence ID" value="GEN58576.1"/>
    <property type="molecule type" value="Genomic_DNA"/>
</dbReference>
<dbReference type="STRING" id="1120919.GCA_000429165_00467"/>
<dbReference type="PROSITE" id="PS51318">
    <property type="entry name" value="TAT"/>
    <property type="match status" value="1"/>
</dbReference>
<comment type="function">
    <text evidence="1">May be required for disulfide bond formation in some proteins.</text>
</comment>
<feature type="chain" id="PRO_5022018119" description="Thioredoxin domain-containing protein" evidence="2">
    <location>
        <begin position="18"/>
        <end position="220"/>
    </location>
</feature>